<accession>A0A8H4QRP3</accession>
<feature type="compositionally biased region" description="Polar residues" evidence="1">
    <location>
        <begin position="300"/>
        <end position="310"/>
    </location>
</feature>
<feature type="region of interest" description="Disordered" evidence="1">
    <location>
        <begin position="381"/>
        <end position="424"/>
    </location>
</feature>
<gene>
    <name evidence="2" type="ORF">D9613_011277</name>
</gene>
<sequence>MNQAEPRTPRNHAQHEFDGFKSQIPIRTPRRTRRASPIKNAVSNNGPSPRTPGRREQHRDAPQQLRINIHPSAPAPPAPTNVSPSVSVLLQSVEKVFSVYEDRSRMARHDVQKVLTDLLVKEQQQKEKWYFLFVKMMKERDVFRQRVEVLESAVAAASRAVKREREEDEEEKMGFAAPVAAAGEKVESKSRSSSPRPIRPLRAVSPTSSSLLGNHTLFPVHSPFSTPPCSTPPPSKSALSYGTAPPLSACSTSSSSSESASSSSSSGRRDSISHTSSMHEYSDSDPEDLPKVKRRKSCDDGTSSISSNHSRGFGLPGHDKFLIYRTLDATSTPAERYVKPAFSARQGPLTPSTEFSHVDIMYTRIDNRLVCRACLLEASKSKRISPPPPQSGSSPSALGEEENKNSNSSSSSKATSFPPTASWDSLRDHCVKMHPRECEDVGRLHPAELFELRKRLNLPA</sequence>
<dbReference type="AlphaFoldDB" id="A0A8H4QRP3"/>
<comment type="caution">
    <text evidence="2">The sequence shown here is derived from an EMBL/GenBank/DDBJ whole genome shotgun (WGS) entry which is preliminary data.</text>
</comment>
<name>A0A8H4QRP3_9AGAR</name>
<feature type="compositionally biased region" description="Pro residues" evidence="1">
    <location>
        <begin position="225"/>
        <end position="235"/>
    </location>
</feature>
<dbReference type="Proteomes" id="UP000521872">
    <property type="component" value="Unassembled WGS sequence"/>
</dbReference>
<dbReference type="EMBL" id="JAACJL010000032">
    <property type="protein sequence ID" value="KAF4615976.1"/>
    <property type="molecule type" value="Genomic_DNA"/>
</dbReference>
<protein>
    <submittedName>
        <fullName evidence="2">Uncharacterized protein</fullName>
    </submittedName>
</protein>
<feature type="region of interest" description="Disordered" evidence="1">
    <location>
        <begin position="225"/>
        <end position="312"/>
    </location>
</feature>
<proteinExistence type="predicted"/>
<evidence type="ECO:0000256" key="1">
    <source>
        <dbReference type="SAM" id="MobiDB-lite"/>
    </source>
</evidence>
<reference evidence="2 3" key="1">
    <citation type="submission" date="2019-12" db="EMBL/GenBank/DDBJ databases">
        <authorList>
            <person name="Floudas D."/>
            <person name="Bentzer J."/>
            <person name="Ahren D."/>
            <person name="Johansson T."/>
            <person name="Persson P."/>
            <person name="Tunlid A."/>
        </authorList>
    </citation>
    <scope>NUCLEOTIDE SEQUENCE [LARGE SCALE GENOMIC DNA]</scope>
    <source>
        <strain evidence="2 3">CBS 102.39</strain>
    </source>
</reference>
<feature type="region of interest" description="Disordered" evidence="1">
    <location>
        <begin position="1"/>
        <end position="83"/>
    </location>
</feature>
<feature type="region of interest" description="Disordered" evidence="1">
    <location>
        <begin position="158"/>
        <end position="212"/>
    </location>
</feature>
<feature type="compositionally biased region" description="Low complexity" evidence="1">
    <location>
        <begin position="248"/>
        <end position="266"/>
    </location>
</feature>
<evidence type="ECO:0000313" key="2">
    <source>
        <dbReference type="EMBL" id="KAF4615976.1"/>
    </source>
</evidence>
<organism evidence="2 3">
    <name type="scientific">Agrocybe pediades</name>
    <dbReference type="NCBI Taxonomy" id="84607"/>
    <lineage>
        <taxon>Eukaryota</taxon>
        <taxon>Fungi</taxon>
        <taxon>Dikarya</taxon>
        <taxon>Basidiomycota</taxon>
        <taxon>Agaricomycotina</taxon>
        <taxon>Agaricomycetes</taxon>
        <taxon>Agaricomycetidae</taxon>
        <taxon>Agaricales</taxon>
        <taxon>Agaricineae</taxon>
        <taxon>Strophariaceae</taxon>
        <taxon>Agrocybe</taxon>
    </lineage>
</organism>
<evidence type="ECO:0000313" key="3">
    <source>
        <dbReference type="Proteomes" id="UP000521872"/>
    </source>
</evidence>
<keyword evidence="3" id="KW-1185">Reference proteome</keyword>
<feature type="compositionally biased region" description="Low complexity" evidence="1">
    <location>
        <begin position="405"/>
        <end position="422"/>
    </location>
</feature>